<dbReference type="AlphaFoldDB" id="A0A0P1EX38"/>
<dbReference type="PANTHER" id="PTHR43425:SF2">
    <property type="entry name" value="OXYGEN-INSENSITIVE NADPH NITROREDUCTASE"/>
    <property type="match status" value="1"/>
</dbReference>
<dbReference type="SUPFAM" id="SSF55469">
    <property type="entry name" value="FMN-dependent nitroreductase-like"/>
    <property type="match status" value="1"/>
</dbReference>
<dbReference type="Proteomes" id="UP000051298">
    <property type="component" value="Unassembled WGS sequence"/>
</dbReference>
<keyword evidence="3 5" id="KW-0288">FMN</keyword>
<protein>
    <submittedName>
        <fullName evidence="7">FMN reductase [NAD(P)H]</fullName>
        <ecNumber evidence="7">1.5.1.39</ecNumber>
    </submittedName>
</protein>
<keyword evidence="2 5" id="KW-0285">Flavoprotein</keyword>
<dbReference type="RefSeq" id="WP_058122811.1">
    <property type="nucleotide sequence ID" value="NZ_CYRX01000011.1"/>
</dbReference>
<proteinExistence type="inferred from homology"/>
<dbReference type="EC" id="1.5.1.39" evidence="7"/>
<feature type="domain" description="Nitroreductase" evidence="6">
    <location>
        <begin position="42"/>
        <end position="194"/>
    </location>
</feature>
<dbReference type="InterPro" id="IPR000415">
    <property type="entry name" value="Nitroreductase-like"/>
</dbReference>
<reference evidence="7 8" key="1">
    <citation type="submission" date="2015-09" db="EMBL/GenBank/DDBJ databases">
        <authorList>
            <consortium name="Swine Surveillance"/>
        </authorList>
    </citation>
    <scope>NUCLEOTIDE SEQUENCE [LARGE SCALE GENOMIC DNA]</scope>
    <source>
        <strain evidence="7 8">CECT 5294</strain>
    </source>
</reference>
<evidence type="ECO:0000313" key="7">
    <source>
        <dbReference type="EMBL" id="CUH59649.1"/>
    </source>
</evidence>
<keyword evidence="5" id="KW-0521">NADP</keyword>
<accession>A0A0P1EX38</accession>
<dbReference type="InterPro" id="IPR029479">
    <property type="entry name" value="Nitroreductase"/>
</dbReference>
<dbReference type="EMBL" id="CYRX01000011">
    <property type="protein sequence ID" value="CUH59649.1"/>
    <property type="molecule type" value="Genomic_DNA"/>
</dbReference>
<evidence type="ECO:0000256" key="3">
    <source>
        <dbReference type="ARBA" id="ARBA00022643"/>
    </source>
</evidence>
<gene>
    <name evidence="7" type="primary">nfrA2</name>
    <name evidence="7" type="ORF">THS5294_00935</name>
</gene>
<comment type="similarity">
    <text evidence="1 5">Belongs to the flavin oxidoreductase frp family.</text>
</comment>
<evidence type="ECO:0000313" key="8">
    <source>
        <dbReference type="Proteomes" id="UP000051298"/>
    </source>
</evidence>
<dbReference type="Pfam" id="PF00881">
    <property type="entry name" value="Nitroreductase"/>
    <property type="match status" value="1"/>
</dbReference>
<evidence type="ECO:0000256" key="1">
    <source>
        <dbReference type="ARBA" id="ARBA00008366"/>
    </source>
</evidence>
<evidence type="ECO:0000256" key="4">
    <source>
        <dbReference type="ARBA" id="ARBA00023002"/>
    </source>
</evidence>
<dbReference type="GO" id="GO:0008752">
    <property type="term" value="F:FMN reductase [NAD(P)H] activity"/>
    <property type="evidence" value="ECO:0007669"/>
    <property type="project" value="UniProtKB-EC"/>
</dbReference>
<sequence length="283" mass="30994">MPHDSRVKTAKISPQSAVESRFSDAPDLAKHDSALLSSMLVRGACRDFSDTPIPRDLLDLLCVAAMSAPTKSDLQQRDIIILHDPAKRKRLAQLVPGQAWVAKAPLIAIFCGNNRRQRLLHDWQGVPFANDHLDAFFNATVDAAIALGAFVTAAEAMGLGCCPISAVRNEAHAVSDLIGLSDHVFPIAGLALGYPKQPATISKRLPLGVTCHVDTYQETDLRGTVAEYDRARAITQPYVTQRSPDRFPPKDAYGWSDDKTRQYSTPERAEFGAYVRAQGFKLD</sequence>
<dbReference type="PANTHER" id="PTHR43425">
    <property type="entry name" value="OXYGEN-INSENSITIVE NADPH NITROREDUCTASE"/>
    <property type="match status" value="1"/>
</dbReference>
<keyword evidence="4 5" id="KW-0560">Oxidoreductase</keyword>
<name>A0A0P1EX38_9RHOB</name>
<evidence type="ECO:0000259" key="6">
    <source>
        <dbReference type="Pfam" id="PF00881"/>
    </source>
</evidence>
<dbReference type="Gene3D" id="3.40.109.10">
    <property type="entry name" value="NADH Oxidase"/>
    <property type="match status" value="1"/>
</dbReference>
<evidence type="ECO:0000256" key="2">
    <source>
        <dbReference type="ARBA" id="ARBA00022630"/>
    </source>
</evidence>
<dbReference type="PIRSF" id="PIRSF005426">
    <property type="entry name" value="Frp"/>
    <property type="match status" value="1"/>
</dbReference>
<evidence type="ECO:0000256" key="5">
    <source>
        <dbReference type="PIRNR" id="PIRNR005426"/>
    </source>
</evidence>
<organism evidence="7 8">
    <name type="scientific">Thalassobacter stenotrophicus</name>
    <dbReference type="NCBI Taxonomy" id="266809"/>
    <lineage>
        <taxon>Bacteria</taxon>
        <taxon>Pseudomonadati</taxon>
        <taxon>Pseudomonadota</taxon>
        <taxon>Alphaproteobacteria</taxon>
        <taxon>Rhodobacterales</taxon>
        <taxon>Roseobacteraceae</taxon>
        <taxon>Thalassobacter</taxon>
    </lineage>
</organism>
<dbReference type="InterPro" id="IPR016446">
    <property type="entry name" value="Flavin_OxRdtase_Frp"/>
</dbReference>